<protein>
    <submittedName>
        <fullName evidence="1">Uncharacterized protein</fullName>
    </submittedName>
</protein>
<evidence type="ECO:0000313" key="1">
    <source>
        <dbReference type="EMBL" id="KAF8891926.1"/>
    </source>
</evidence>
<dbReference type="Proteomes" id="UP000724874">
    <property type="component" value="Unassembled WGS sequence"/>
</dbReference>
<gene>
    <name evidence="1" type="ORF">CPB84DRAFT_1783853</name>
</gene>
<reference evidence="1" key="1">
    <citation type="submission" date="2020-11" db="EMBL/GenBank/DDBJ databases">
        <authorList>
            <consortium name="DOE Joint Genome Institute"/>
            <person name="Ahrendt S."/>
            <person name="Riley R."/>
            <person name="Andreopoulos W."/>
            <person name="LaButti K."/>
            <person name="Pangilinan J."/>
            <person name="Ruiz-duenas F.J."/>
            <person name="Barrasa J.M."/>
            <person name="Sanchez-Garcia M."/>
            <person name="Camarero S."/>
            <person name="Miyauchi S."/>
            <person name="Serrano A."/>
            <person name="Linde D."/>
            <person name="Babiker R."/>
            <person name="Drula E."/>
            <person name="Ayuso-Fernandez I."/>
            <person name="Pacheco R."/>
            <person name="Padilla G."/>
            <person name="Ferreira P."/>
            <person name="Barriuso J."/>
            <person name="Kellner H."/>
            <person name="Castanera R."/>
            <person name="Alfaro M."/>
            <person name="Ramirez L."/>
            <person name="Pisabarro A.G."/>
            <person name="Kuo A."/>
            <person name="Tritt A."/>
            <person name="Lipzen A."/>
            <person name="He G."/>
            <person name="Yan M."/>
            <person name="Ng V."/>
            <person name="Cullen D."/>
            <person name="Martin F."/>
            <person name="Rosso M.-N."/>
            <person name="Henrissat B."/>
            <person name="Hibbett D."/>
            <person name="Martinez A.T."/>
            <person name="Grigoriev I.V."/>
        </authorList>
    </citation>
    <scope>NUCLEOTIDE SEQUENCE</scope>
    <source>
        <strain evidence="1">AH 44721</strain>
    </source>
</reference>
<evidence type="ECO:0000313" key="2">
    <source>
        <dbReference type="Proteomes" id="UP000724874"/>
    </source>
</evidence>
<dbReference type="AlphaFoldDB" id="A0A9P5NHF7"/>
<organism evidence="1 2">
    <name type="scientific">Gymnopilus junonius</name>
    <name type="common">Spectacular rustgill mushroom</name>
    <name type="synonym">Gymnopilus spectabilis subsp. junonius</name>
    <dbReference type="NCBI Taxonomy" id="109634"/>
    <lineage>
        <taxon>Eukaryota</taxon>
        <taxon>Fungi</taxon>
        <taxon>Dikarya</taxon>
        <taxon>Basidiomycota</taxon>
        <taxon>Agaricomycotina</taxon>
        <taxon>Agaricomycetes</taxon>
        <taxon>Agaricomycetidae</taxon>
        <taxon>Agaricales</taxon>
        <taxon>Agaricineae</taxon>
        <taxon>Hymenogastraceae</taxon>
        <taxon>Gymnopilus</taxon>
    </lineage>
</organism>
<keyword evidence="2" id="KW-1185">Reference proteome</keyword>
<accession>A0A9P5NHF7</accession>
<dbReference type="OrthoDB" id="3254408at2759"/>
<sequence length="181" mass="20512">MPWSEGIIEQFEIIDLHTPDESDFYGPFNSLLVELFPSSEHYQVSPQFKHTDGSLDFAIQFIIHHRRIPIFFLEVRTFRSLTLLSARGSADDQMRRGFREFASGSIPIATLYGLSAFGPQFCVFAFESPTRSIDPPAIARDLVIVSDIAPEARWAYNLLEPVGEAKFRQVVNAVKRMTDGL</sequence>
<proteinExistence type="predicted"/>
<dbReference type="EMBL" id="JADNYJ010000070">
    <property type="protein sequence ID" value="KAF8891926.1"/>
    <property type="molecule type" value="Genomic_DNA"/>
</dbReference>
<comment type="caution">
    <text evidence="1">The sequence shown here is derived from an EMBL/GenBank/DDBJ whole genome shotgun (WGS) entry which is preliminary data.</text>
</comment>
<name>A0A9P5NHF7_GYMJU</name>